<proteinExistence type="predicted"/>
<reference evidence="1 2" key="1">
    <citation type="submission" date="2017-11" db="EMBL/GenBank/DDBJ databases">
        <title>De novo assembly and phasing of dikaryotic genomes from two isolates of Puccinia coronata f. sp. avenae, the causal agent of oat crown rust.</title>
        <authorList>
            <person name="Miller M.E."/>
            <person name="Zhang Y."/>
            <person name="Omidvar V."/>
            <person name="Sperschneider J."/>
            <person name="Schwessinger B."/>
            <person name="Raley C."/>
            <person name="Palmer J.M."/>
            <person name="Garnica D."/>
            <person name="Upadhyaya N."/>
            <person name="Rathjen J."/>
            <person name="Taylor J.M."/>
            <person name="Park R.F."/>
            <person name="Dodds P.N."/>
            <person name="Hirsch C.D."/>
            <person name="Kianian S.F."/>
            <person name="Figueroa M."/>
        </authorList>
    </citation>
    <scope>NUCLEOTIDE SEQUENCE [LARGE SCALE GENOMIC DNA]</scope>
    <source>
        <strain evidence="1">12SD80</strain>
    </source>
</reference>
<protein>
    <submittedName>
        <fullName evidence="1">Uncharacterized protein</fullName>
    </submittedName>
</protein>
<organism evidence="1 2">
    <name type="scientific">Puccinia coronata f. sp. avenae</name>
    <dbReference type="NCBI Taxonomy" id="200324"/>
    <lineage>
        <taxon>Eukaryota</taxon>
        <taxon>Fungi</taxon>
        <taxon>Dikarya</taxon>
        <taxon>Basidiomycota</taxon>
        <taxon>Pucciniomycotina</taxon>
        <taxon>Pucciniomycetes</taxon>
        <taxon>Pucciniales</taxon>
        <taxon>Pucciniaceae</taxon>
        <taxon>Puccinia</taxon>
    </lineage>
</organism>
<gene>
    <name evidence="1" type="ORF">PCASD_20225</name>
</gene>
<name>A0A2N5TVY8_9BASI</name>
<dbReference type="Proteomes" id="UP000235392">
    <property type="component" value="Unassembled WGS sequence"/>
</dbReference>
<accession>A0A2N5TVY8</accession>
<sequence>MLKVISPMRIGESEASLFSIRIQSIALRTAYPDKALVPTGVSASSKEYSGTGETGLALPQLHAVNILGEPTSASGRPTHGTTSQ</sequence>
<evidence type="ECO:0000313" key="1">
    <source>
        <dbReference type="EMBL" id="PLW29661.1"/>
    </source>
</evidence>
<dbReference type="EMBL" id="PGCI01000323">
    <property type="protein sequence ID" value="PLW29661.1"/>
    <property type="molecule type" value="Genomic_DNA"/>
</dbReference>
<dbReference type="AlphaFoldDB" id="A0A2N5TVY8"/>
<evidence type="ECO:0000313" key="2">
    <source>
        <dbReference type="Proteomes" id="UP000235392"/>
    </source>
</evidence>
<comment type="caution">
    <text evidence="1">The sequence shown here is derived from an EMBL/GenBank/DDBJ whole genome shotgun (WGS) entry which is preliminary data.</text>
</comment>